<dbReference type="Proteomes" id="UP001183881">
    <property type="component" value="Unassembled WGS sequence"/>
</dbReference>
<evidence type="ECO:0000256" key="1">
    <source>
        <dbReference type="SAM" id="MobiDB-lite"/>
    </source>
</evidence>
<gene>
    <name evidence="3" type="ORF">RM705_27850</name>
</gene>
<dbReference type="RefSeq" id="WP_311647416.1">
    <property type="nucleotide sequence ID" value="NZ_JAVRFA010000051.1"/>
</dbReference>
<keyword evidence="4" id="KW-1185">Reference proteome</keyword>
<name>A0ABU2Q5H8_9ACTN</name>
<proteinExistence type="predicted"/>
<feature type="compositionally biased region" description="Low complexity" evidence="1">
    <location>
        <begin position="155"/>
        <end position="172"/>
    </location>
</feature>
<protein>
    <recommendedName>
        <fullName evidence="2">ApeA N-terminal domain-containing protein</fullName>
    </recommendedName>
</protein>
<accession>A0ABU2Q5H8</accession>
<dbReference type="Pfam" id="PF18862">
    <property type="entry name" value="ApeA_NTD1"/>
    <property type="match status" value="1"/>
</dbReference>
<sequence length="172" mass="18457">MGEVLHGAWWTPDAPDLRVPGALTRVKDGWRLSLIGTLMVDSGGWDGLHLVPPRTIWGSCHGVPYTLLQCFLDDDVQGPGPNATHSASDQWTMAWRVGQLVRGGEITEATRFPAAEFEITGLPAWWPPSGLRGQQARSGSYTPPDDVTIPWTTERSASASGRSATAAAARGP</sequence>
<dbReference type="InterPro" id="IPR041223">
    <property type="entry name" value="ApeA_NTD"/>
</dbReference>
<dbReference type="EMBL" id="JAVRFA010000051">
    <property type="protein sequence ID" value="MDT0398489.1"/>
    <property type="molecule type" value="Genomic_DNA"/>
</dbReference>
<organism evidence="3 4">
    <name type="scientific">Streptomyces edwardsiae</name>
    <dbReference type="NCBI Taxonomy" id="3075527"/>
    <lineage>
        <taxon>Bacteria</taxon>
        <taxon>Bacillati</taxon>
        <taxon>Actinomycetota</taxon>
        <taxon>Actinomycetes</taxon>
        <taxon>Kitasatosporales</taxon>
        <taxon>Streptomycetaceae</taxon>
        <taxon>Streptomyces</taxon>
    </lineage>
</organism>
<reference evidence="4" key="1">
    <citation type="submission" date="2023-07" db="EMBL/GenBank/DDBJ databases">
        <title>30 novel species of actinomycetes from the DSMZ collection.</title>
        <authorList>
            <person name="Nouioui I."/>
        </authorList>
    </citation>
    <scope>NUCLEOTIDE SEQUENCE [LARGE SCALE GENOMIC DNA]</scope>
    <source>
        <strain evidence="4">DSM 41636</strain>
    </source>
</reference>
<feature type="domain" description="ApeA N-terminal" evidence="2">
    <location>
        <begin position="6"/>
        <end position="154"/>
    </location>
</feature>
<evidence type="ECO:0000313" key="3">
    <source>
        <dbReference type="EMBL" id="MDT0398489.1"/>
    </source>
</evidence>
<comment type="caution">
    <text evidence="3">The sequence shown here is derived from an EMBL/GenBank/DDBJ whole genome shotgun (WGS) entry which is preliminary data.</text>
</comment>
<evidence type="ECO:0000313" key="4">
    <source>
        <dbReference type="Proteomes" id="UP001183881"/>
    </source>
</evidence>
<feature type="region of interest" description="Disordered" evidence="1">
    <location>
        <begin position="131"/>
        <end position="172"/>
    </location>
</feature>
<evidence type="ECO:0000259" key="2">
    <source>
        <dbReference type="Pfam" id="PF18862"/>
    </source>
</evidence>